<sequence>MTEVIGYQGGSGDRGEETATEQLRSLLIAGESLIAVALQHRLFALTHRRIAAAATSGRFIYLSRRLLGGYDPVDVRWQDMKEAHLKVGLFGANVRIEFSANLSDTAAGERGAGEIEVTGLKIPQAQALYRECQAQVQAWREKRRMRSIEEMRAQAGGVQIATGVYPQGRGGAVDAGRTIEAQPAQSGAEDPAQRLARAKSMLAQGLITDAEFEAIKAKIIGAL</sequence>
<organism evidence="3 4">
    <name type="scientific">Phenylobacterium montanum</name>
    <dbReference type="NCBI Taxonomy" id="2823693"/>
    <lineage>
        <taxon>Bacteria</taxon>
        <taxon>Pseudomonadati</taxon>
        <taxon>Pseudomonadota</taxon>
        <taxon>Alphaproteobacteria</taxon>
        <taxon>Caulobacterales</taxon>
        <taxon>Caulobacteraceae</taxon>
        <taxon>Phenylobacterium</taxon>
    </lineage>
</organism>
<reference evidence="3" key="1">
    <citation type="submission" date="2021-04" db="EMBL/GenBank/DDBJ databases">
        <title>The complete genome sequence of Caulobacter sp. S6.</title>
        <authorList>
            <person name="Tang Y."/>
            <person name="Ouyang W."/>
            <person name="Liu Q."/>
            <person name="Huang B."/>
            <person name="Guo Z."/>
            <person name="Lei P."/>
        </authorList>
    </citation>
    <scope>NUCLEOTIDE SEQUENCE</scope>
    <source>
        <strain evidence="3">S6</strain>
    </source>
</reference>
<feature type="domain" description="YokE-like PH" evidence="2">
    <location>
        <begin position="48"/>
        <end position="99"/>
    </location>
</feature>
<dbReference type="Pfam" id="PF14470">
    <property type="entry name" value="bPH_3"/>
    <property type="match status" value="1"/>
</dbReference>
<gene>
    <name evidence="3" type="ORF">KCG34_03820</name>
</gene>
<accession>A0A975IVQ9</accession>
<evidence type="ECO:0000259" key="1">
    <source>
        <dbReference type="Pfam" id="PF09851"/>
    </source>
</evidence>
<evidence type="ECO:0000259" key="2">
    <source>
        <dbReference type="Pfam" id="PF14470"/>
    </source>
</evidence>
<feature type="domain" description="SHOCT" evidence="1">
    <location>
        <begin position="194"/>
        <end position="219"/>
    </location>
</feature>
<keyword evidence="4" id="KW-1185">Reference proteome</keyword>
<evidence type="ECO:0000313" key="4">
    <source>
        <dbReference type="Proteomes" id="UP000676409"/>
    </source>
</evidence>
<dbReference type="RefSeq" id="WP_211939075.1">
    <property type="nucleotide sequence ID" value="NZ_CP073078.1"/>
</dbReference>
<dbReference type="EMBL" id="CP073078">
    <property type="protein sequence ID" value="QUD89025.1"/>
    <property type="molecule type" value="Genomic_DNA"/>
</dbReference>
<name>A0A975IVQ9_9CAUL</name>
<proteinExistence type="predicted"/>
<evidence type="ECO:0000313" key="3">
    <source>
        <dbReference type="EMBL" id="QUD89025.1"/>
    </source>
</evidence>
<dbReference type="Proteomes" id="UP000676409">
    <property type="component" value="Chromosome"/>
</dbReference>
<dbReference type="InterPro" id="IPR018649">
    <property type="entry name" value="SHOCT"/>
</dbReference>
<protein>
    <submittedName>
        <fullName evidence="3">SHOCT domain-containing protein</fullName>
    </submittedName>
</protein>
<dbReference type="InterPro" id="IPR039519">
    <property type="entry name" value="YokE-like_PH"/>
</dbReference>
<dbReference type="Pfam" id="PF09851">
    <property type="entry name" value="SHOCT"/>
    <property type="match status" value="1"/>
</dbReference>
<dbReference type="KEGG" id="caul:KCG34_03820"/>
<dbReference type="AlphaFoldDB" id="A0A975IVQ9"/>